<protein>
    <submittedName>
        <fullName evidence="2">Uncharacterized protein</fullName>
    </submittedName>
</protein>
<evidence type="ECO:0000313" key="3">
    <source>
        <dbReference type="Proteomes" id="UP000214646"/>
    </source>
</evidence>
<dbReference type="RefSeq" id="WP_088259480.1">
    <property type="nucleotide sequence ID" value="NZ_NIDE01000017.1"/>
</dbReference>
<evidence type="ECO:0000256" key="1">
    <source>
        <dbReference type="SAM" id="Phobius"/>
    </source>
</evidence>
<name>A0A225DD84_9BACT</name>
<dbReference type="AlphaFoldDB" id="A0A225DD84"/>
<evidence type="ECO:0000313" key="2">
    <source>
        <dbReference type="EMBL" id="OWK36488.1"/>
    </source>
</evidence>
<feature type="transmembrane region" description="Helical" evidence="1">
    <location>
        <begin position="33"/>
        <end position="51"/>
    </location>
</feature>
<sequence>MCARIVYLFLAAVFIFVVTTIAAFVHLEWWQAVLVSAATFIALVYIGKLLVRRTVRQVKNMVAKSLFDGTSRVLRNADVDIHSVRPAVTPRGAVDRANTAMNTRAGNPTWYEIEATIFPDRQQTGTSVAWDLNDLRLVPADPPDANSPIELHDLVLIENGSPVIPIDTKFDGPRRVRFTAGVPRGVRELQFRYQLETFGLVKIPGILGQ</sequence>
<feature type="transmembrane region" description="Helical" evidence="1">
    <location>
        <begin position="7"/>
        <end position="27"/>
    </location>
</feature>
<comment type="caution">
    <text evidence="2">The sequence shown here is derived from an EMBL/GenBank/DDBJ whole genome shotgun (WGS) entry which is preliminary data.</text>
</comment>
<organism evidence="2 3">
    <name type="scientific">Fimbriiglobus ruber</name>
    <dbReference type="NCBI Taxonomy" id="1908690"/>
    <lineage>
        <taxon>Bacteria</taxon>
        <taxon>Pseudomonadati</taxon>
        <taxon>Planctomycetota</taxon>
        <taxon>Planctomycetia</taxon>
        <taxon>Gemmatales</taxon>
        <taxon>Gemmataceae</taxon>
        <taxon>Fimbriiglobus</taxon>
    </lineage>
</organism>
<reference evidence="3" key="1">
    <citation type="submission" date="2017-06" db="EMBL/GenBank/DDBJ databases">
        <title>Genome analysis of Fimbriiglobus ruber SP5, the first member of the order Planctomycetales with confirmed chitinolytic capability.</title>
        <authorList>
            <person name="Ravin N.V."/>
            <person name="Rakitin A.L."/>
            <person name="Ivanova A.A."/>
            <person name="Beletsky A.V."/>
            <person name="Kulichevskaya I.S."/>
            <person name="Mardanov A.V."/>
            <person name="Dedysh S.N."/>
        </authorList>
    </citation>
    <scope>NUCLEOTIDE SEQUENCE [LARGE SCALE GENOMIC DNA]</scope>
    <source>
        <strain evidence="3">SP5</strain>
    </source>
</reference>
<keyword evidence="1" id="KW-1133">Transmembrane helix</keyword>
<accession>A0A225DD84</accession>
<proteinExistence type="predicted"/>
<keyword evidence="1" id="KW-0812">Transmembrane</keyword>
<dbReference type="EMBL" id="NIDE01000017">
    <property type="protein sequence ID" value="OWK36488.1"/>
    <property type="molecule type" value="Genomic_DNA"/>
</dbReference>
<keyword evidence="1" id="KW-0472">Membrane</keyword>
<keyword evidence="3" id="KW-1185">Reference proteome</keyword>
<gene>
    <name evidence="2" type="ORF">FRUB_09051</name>
</gene>
<dbReference type="Proteomes" id="UP000214646">
    <property type="component" value="Unassembled WGS sequence"/>
</dbReference>